<dbReference type="Pfam" id="PF13847">
    <property type="entry name" value="Methyltransf_31"/>
    <property type="match status" value="1"/>
</dbReference>
<proteinExistence type="inferred from homology"/>
<feature type="domain" description="Methyltransferase" evidence="9">
    <location>
        <begin position="64"/>
        <end position="210"/>
    </location>
</feature>
<dbReference type="InterPro" id="IPR025714">
    <property type="entry name" value="Methyltranfer_dom"/>
</dbReference>
<keyword evidence="1" id="KW-0808">Transferase</keyword>
<reference evidence="10 11" key="1">
    <citation type="submission" date="2020-10" db="EMBL/GenBank/DDBJ databases">
        <title>Sequencing the genomes of 1000 actinobacteria strains.</title>
        <authorList>
            <person name="Klenk H.-P."/>
        </authorList>
    </citation>
    <scope>NUCLEOTIDE SEQUENCE [LARGE SCALE GENOMIC DNA]</scope>
    <source>
        <strain evidence="10 11">DSM 43748</strain>
    </source>
</reference>
<name>A0ABR9KB32_9ACTN</name>
<evidence type="ECO:0000256" key="8">
    <source>
        <dbReference type="ARBA" id="ARBA00048428"/>
    </source>
</evidence>
<dbReference type="EC" id="2.1.1.137" evidence="4"/>
<sequence length="268" mass="28493">MNRDLMHGAEVKALVRDAYRNVPPTTAAVARKLYRPEDLAGIPLSAVQRALGVADHLRFADVRPGETVLDVGCGGGIDTILAARRTGPSGHVIALDFLPEMLARTSGAAREAGLENVEPLEGEMEAIPLSNDSVDLIISNGVINLSSRKARVLAECARVLRPGGGLCVSDLTVRQDDLPPEILTQPAAWAGCVAGALAEGDFITKLERAGFQDIRIPHRQPMSIDDCALYPLFTPGVIRLMKELIPPDRHQSVAVAIVITASLGAPAH</sequence>
<dbReference type="InterPro" id="IPR026669">
    <property type="entry name" value="Arsenite_MeTrfase-like"/>
</dbReference>
<accession>A0ABR9KB32</accession>
<dbReference type="RefSeq" id="WP_192774353.1">
    <property type="nucleotide sequence ID" value="NZ_BAAASY010000017.1"/>
</dbReference>
<gene>
    <name evidence="10" type="ORF">H4W81_001795</name>
</gene>
<keyword evidence="2" id="KW-0949">S-adenosyl-L-methionine</keyword>
<evidence type="ECO:0000256" key="7">
    <source>
        <dbReference type="ARBA" id="ARBA00047943"/>
    </source>
</evidence>
<dbReference type="Proteomes" id="UP000661607">
    <property type="component" value="Unassembled WGS sequence"/>
</dbReference>
<organism evidence="10 11">
    <name type="scientific">Nonomuraea africana</name>
    <dbReference type="NCBI Taxonomy" id="46171"/>
    <lineage>
        <taxon>Bacteria</taxon>
        <taxon>Bacillati</taxon>
        <taxon>Actinomycetota</taxon>
        <taxon>Actinomycetes</taxon>
        <taxon>Streptosporangiales</taxon>
        <taxon>Streptosporangiaceae</taxon>
        <taxon>Nonomuraea</taxon>
    </lineage>
</organism>
<dbReference type="EMBL" id="JADBEF010000001">
    <property type="protein sequence ID" value="MBE1559016.1"/>
    <property type="molecule type" value="Genomic_DNA"/>
</dbReference>
<evidence type="ECO:0000256" key="6">
    <source>
        <dbReference type="ARBA" id="ARBA00047941"/>
    </source>
</evidence>
<dbReference type="PANTHER" id="PTHR43675:SF8">
    <property type="entry name" value="ARSENITE METHYLTRANSFERASE"/>
    <property type="match status" value="1"/>
</dbReference>
<dbReference type="SUPFAM" id="SSF53335">
    <property type="entry name" value="S-adenosyl-L-methionine-dependent methyltransferases"/>
    <property type="match status" value="1"/>
</dbReference>
<evidence type="ECO:0000313" key="10">
    <source>
        <dbReference type="EMBL" id="MBE1559016.1"/>
    </source>
</evidence>
<comment type="catalytic activity">
    <reaction evidence="7">
        <text>arsenic triglutathione + 2 [thioredoxin]-dithiol + 2 S-adenosyl-L-methionine + H2O = dimethylarsinous acid + 2 [thioredoxin]-disulfide + 3 glutathione + 2 S-adenosyl-L-homocysteine + 2 H(+)</text>
        <dbReference type="Rhea" id="RHEA:69464"/>
        <dbReference type="Rhea" id="RHEA-COMP:10698"/>
        <dbReference type="Rhea" id="RHEA-COMP:10700"/>
        <dbReference type="ChEBI" id="CHEBI:15377"/>
        <dbReference type="ChEBI" id="CHEBI:15378"/>
        <dbReference type="ChEBI" id="CHEBI:23808"/>
        <dbReference type="ChEBI" id="CHEBI:29950"/>
        <dbReference type="ChEBI" id="CHEBI:50058"/>
        <dbReference type="ChEBI" id="CHEBI:57856"/>
        <dbReference type="ChEBI" id="CHEBI:57925"/>
        <dbReference type="ChEBI" id="CHEBI:59789"/>
        <dbReference type="ChEBI" id="CHEBI:183640"/>
        <dbReference type="EC" id="2.1.1.137"/>
    </reaction>
</comment>
<evidence type="ECO:0000256" key="3">
    <source>
        <dbReference type="ARBA" id="ARBA00034487"/>
    </source>
</evidence>
<dbReference type="PANTHER" id="PTHR43675">
    <property type="entry name" value="ARSENITE METHYLTRANSFERASE"/>
    <property type="match status" value="1"/>
</dbReference>
<evidence type="ECO:0000256" key="1">
    <source>
        <dbReference type="ARBA" id="ARBA00022679"/>
    </source>
</evidence>
<comment type="similarity">
    <text evidence="3">Belongs to the methyltransferase superfamily. Arsenite methyltransferase family.</text>
</comment>
<comment type="catalytic activity">
    <reaction evidence="6">
        <text>arsenic triglutathione + [thioredoxin]-dithiol + S-adenosyl-L-methionine + 2 H2O = methylarsonous acid + [thioredoxin]-disulfide + 3 glutathione + S-adenosyl-L-homocysteine + H(+)</text>
        <dbReference type="Rhea" id="RHEA:69460"/>
        <dbReference type="Rhea" id="RHEA-COMP:10698"/>
        <dbReference type="Rhea" id="RHEA-COMP:10700"/>
        <dbReference type="ChEBI" id="CHEBI:15377"/>
        <dbReference type="ChEBI" id="CHEBI:15378"/>
        <dbReference type="ChEBI" id="CHEBI:17826"/>
        <dbReference type="ChEBI" id="CHEBI:29950"/>
        <dbReference type="ChEBI" id="CHEBI:50058"/>
        <dbReference type="ChEBI" id="CHEBI:57856"/>
        <dbReference type="ChEBI" id="CHEBI:57925"/>
        <dbReference type="ChEBI" id="CHEBI:59789"/>
        <dbReference type="ChEBI" id="CHEBI:183640"/>
        <dbReference type="EC" id="2.1.1.137"/>
    </reaction>
</comment>
<evidence type="ECO:0000256" key="5">
    <source>
        <dbReference type="ARBA" id="ARBA00034545"/>
    </source>
</evidence>
<keyword evidence="11" id="KW-1185">Reference proteome</keyword>
<evidence type="ECO:0000313" key="11">
    <source>
        <dbReference type="Proteomes" id="UP000661607"/>
    </source>
</evidence>
<dbReference type="InterPro" id="IPR029063">
    <property type="entry name" value="SAM-dependent_MTases_sf"/>
</dbReference>
<protein>
    <recommendedName>
        <fullName evidence="5">Arsenite methyltransferase</fullName>
        <ecNumber evidence="4">2.1.1.137</ecNumber>
    </recommendedName>
</protein>
<keyword evidence="10" id="KW-0830">Ubiquinone</keyword>
<evidence type="ECO:0000256" key="2">
    <source>
        <dbReference type="ARBA" id="ARBA00022691"/>
    </source>
</evidence>
<comment type="caution">
    <text evidence="10">The sequence shown here is derived from an EMBL/GenBank/DDBJ whole genome shotgun (WGS) entry which is preliminary data.</text>
</comment>
<comment type="catalytic activity">
    <reaction evidence="8">
        <text>arsenic triglutathione + 3 [thioredoxin]-dithiol + 3 S-adenosyl-L-methionine = trimethylarsine + 3 [thioredoxin]-disulfide + 3 glutathione + 3 S-adenosyl-L-homocysteine + 3 H(+)</text>
        <dbReference type="Rhea" id="RHEA:69432"/>
        <dbReference type="Rhea" id="RHEA-COMP:10698"/>
        <dbReference type="Rhea" id="RHEA-COMP:10700"/>
        <dbReference type="ChEBI" id="CHEBI:15378"/>
        <dbReference type="ChEBI" id="CHEBI:27130"/>
        <dbReference type="ChEBI" id="CHEBI:29950"/>
        <dbReference type="ChEBI" id="CHEBI:50058"/>
        <dbReference type="ChEBI" id="CHEBI:57856"/>
        <dbReference type="ChEBI" id="CHEBI:57925"/>
        <dbReference type="ChEBI" id="CHEBI:59789"/>
        <dbReference type="ChEBI" id="CHEBI:183640"/>
        <dbReference type="EC" id="2.1.1.137"/>
    </reaction>
</comment>
<evidence type="ECO:0000256" key="4">
    <source>
        <dbReference type="ARBA" id="ARBA00034521"/>
    </source>
</evidence>
<dbReference type="CDD" id="cd02440">
    <property type="entry name" value="AdoMet_MTases"/>
    <property type="match status" value="1"/>
</dbReference>
<dbReference type="Gene3D" id="3.40.50.150">
    <property type="entry name" value="Vaccinia Virus protein VP39"/>
    <property type="match status" value="1"/>
</dbReference>
<evidence type="ECO:0000259" key="9">
    <source>
        <dbReference type="Pfam" id="PF13847"/>
    </source>
</evidence>